<dbReference type="GO" id="GO:0005886">
    <property type="term" value="C:plasma membrane"/>
    <property type="evidence" value="ECO:0007669"/>
    <property type="project" value="TreeGrafter"/>
</dbReference>
<dbReference type="NCBIfam" id="TIGR01297">
    <property type="entry name" value="CDF"/>
    <property type="match status" value="1"/>
</dbReference>
<dbReference type="GO" id="GO:0015093">
    <property type="term" value="F:ferrous iron transmembrane transporter activity"/>
    <property type="evidence" value="ECO:0007669"/>
    <property type="project" value="TreeGrafter"/>
</dbReference>
<keyword evidence="5 7" id="KW-1133">Transmembrane helix</keyword>
<protein>
    <submittedName>
        <fullName evidence="10">Transporter</fullName>
    </submittedName>
</protein>
<feature type="transmembrane region" description="Helical" evidence="7">
    <location>
        <begin position="12"/>
        <end position="31"/>
    </location>
</feature>
<dbReference type="InterPro" id="IPR027470">
    <property type="entry name" value="Cation_efflux_CTD"/>
</dbReference>
<keyword evidence="4 7" id="KW-0812">Transmembrane</keyword>
<evidence type="ECO:0000313" key="11">
    <source>
        <dbReference type="Proteomes" id="UP000176253"/>
    </source>
</evidence>
<evidence type="ECO:0000259" key="9">
    <source>
        <dbReference type="Pfam" id="PF16916"/>
    </source>
</evidence>
<evidence type="ECO:0000256" key="5">
    <source>
        <dbReference type="ARBA" id="ARBA00022989"/>
    </source>
</evidence>
<comment type="subcellular location">
    <subcellularLocation>
        <location evidence="1">Membrane</location>
        <topology evidence="1">Multi-pass membrane protein</topology>
    </subcellularLocation>
</comment>
<dbReference type="Pfam" id="PF01545">
    <property type="entry name" value="Cation_efflux"/>
    <property type="match status" value="1"/>
</dbReference>
<evidence type="ECO:0000313" key="10">
    <source>
        <dbReference type="EMBL" id="OGG17207.1"/>
    </source>
</evidence>
<keyword evidence="6 7" id="KW-0472">Membrane</keyword>
<name>A0A1F5ZYT5_9BACT</name>
<feature type="domain" description="Cation efflux protein transmembrane" evidence="8">
    <location>
        <begin position="11"/>
        <end position="204"/>
    </location>
</feature>
<sequence length="300" mass="32721">MNDESLTRFGWLSILTAVISISLKAFAYFLTGSVGLLSDALESVVNLVAAIMALSMLTLAEKPPDKDHAYGHSKAEYFSSVTEGILIFVAAISIGFTAIDRILHPRIIEQVLIGLTISAIASVINFTVAVILLKTGKKYRSITLEADGHHLMTDVWTSAGVIIGVALVAFTNVQILDPIIAILVAVNIVYTGIKIIKESTLGLMDTSLLSKDLKIIESVLKNYCKKGISYHGLRTRQSANRRFMSVHILVPGNWSVQKGHDLLDEIETKICNAIPKITVITHLEPIEDPKSLTDISIDRS</sequence>
<dbReference type="Gene3D" id="1.20.1510.10">
    <property type="entry name" value="Cation efflux protein transmembrane domain"/>
    <property type="match status" value="1"/>
</dbReference>
<dbReference type="InterPro" id="IPR036837">
    <property type="entry name" value="Cation_efflux_CTD_sf"/>
</dbReference>
<feature type="domain" description="Cation efflux protein cytoplasmic" evidence="9">
    <location>
        <begin position="211"/>
        <end position="285"/>
    </location>
</feature>
<evidence type="ECO:0000259" key="8">
    <source>
        <dbReference type="Pfam" id="PF01545"/>
    </source>
</evidence>
<gene>
    <name evidence="10" type="ORF">A3D78_00525</name>
</gene>
<dbReference type="Proteomes" id="UP000176253">
    <property type="component" value="Unassembled WGS sequence"/>
</dbReference>
<dbReference type="Pfam" id="PF16916">
    <property type="entry name" value="ZT_dimer"/>
    <property type="match status" value="1"/>
</dbReference>
<feature type="transmembrane region" description="Helical" evidence="7">
    <location>
        <begin position="154"/>
        <end position="173"/>
    </location>
</feature>
<organism evidence="10 11">
    <name type="scientific">Candidatus Gottesmanbacteria bacterium RIFCSPHIGHO2_02_FULL_39_14</name>
    <dbReference type="NCBI Taxonomy" id="1798383"/>
    <lineage>
        <taxon>Bacteria</taxon>
        <taxon>Candidatus Gottesmaniibacteriota</taxon>
    </lineage>
</organism>
<dbReference type="PANTHER" id="PTHR43840">
    <property type="entry name" value="MITOCHONDRIAL METAL TRANSPORTER 1-RELATED"/>
    <property type="match status" value="1"/>
</dbReference>
<evidence type="ECO:0000256" key="3">
    <source>
        <dbReference type="ARBA" id="ARBA00022448"/>
    </source>
</evidence>
<proteinExistence type="inferred from homology"/>
<dbReference type="GO" id="GO:0015086">
    <property type="term" value="F:cadmium ion transmembrane transporter activity"/>
    <property type="evidence" value="ECO:0007669"/>
    <property type="project" value="TreeGrafter"/>
</dbReference>
<evidence type="ECO:0000256" key="7">
    <source>
        <dbReference type="SAM" id="Phobius"/>
    </source>
</evidence>
<dbReference type="PANTHER" id="PTHR43840:SF15">
    <property type="entry name" value="MITOCHONDRIAL METAL TRANSPORTER 1-RELATED"/>
    <property type="match status" value="1"/>
</dbReference>
<dbReference type="AlphaFoldDB" id="A0A1F5ZYT5"/>
<evidence type="ECO:0000256" key="6">
    <source>
        <dbReference type="ARBA" id="ARBA00023136"/>
    </source>
</evidence>
<dbReference type="SUPFAM" id="SSF160240">
    <property type="entry name" value="Cation efflux protein cytoplasmic domain-like"/>
    <property type="match status" value="1"/>
</dbReference>
<reference evidence="10 11" key="1">
    <citation type="journal article" date="2016" name="Nat. Commun.">
        <title>Thousands of microbial genomes shed light on interconnected biogeochemical processes in an aquifer system.</title>
        <authorList>
            <person name="Anantharaman K."/>
            <person name="Brown C.T."/>
            <person name="Hug L.A."/>
            <person name="Sharon I."/>
            <person name="Castelle C.J."/>
            <person name="Probst A.J."/>
            <person name="Thomas B.C."/>
            <person name="Singh A."/>
            <person name="Wilkins M.J."/>
            <person name="Karaoz U."/>
            <person name="Brodie E.L."/>
            <person name="Williams K.H."/>
            <person name="Hubbard S.S."/>
            <person name="Banfield J.F."/>
        </authorList>
    </citation>
    <scope>NUCLEOTIDE SEQUENCE [LARGE SCALE GENOMIC DNA]</scope>
</reference>
<evidence type="ECO:0000256" key="1">
    <source>
        <dbReference type="ARBA" id="ARBA00004141"/>
    </source>
</evidence>
<dbReference type="STRING" id="1798383.A3D78_00525"/>
<dbReference type="EMBL" id="MFJM01000046">
    <property type="protein sequence ID" value="OGG17207.1"/>
    <property type="molecule type" value="Genomic_DNA"/>
</dbReference>
<feature type="transmembrane region" description="Helical" evidence="7">
    <location>
        <begin position="111"/>
        <end position="133"/>
    </location>
</feature>
<dbReference type="Gene3D" id="3.30.70.1350">
    <property type="entry name" value="Cation efflux protein, cytoplasmic domain"/>
    <property type="match status" value="1"/>
</dbReference>
<dbReference type="InterPro" id="IPR027469">
    <property type="entry name" value="Cation_efflux_TMD_sf"/>
</dbReference>
<evidence type="ECO:0000256" key="2">
    <source>
        <dbReference type="ARBA" id="ARBA00008114"/>
    </source>
</evidence>
<dbReference type="InterPro" id="IPR002524">
    <property type="entry name" value="Cation_efflux"/>
</dbReference>
<comment type="caution">
    <text evidence="10">The sequence shown here is derived from an EMBL/GenBank/DDBJ whole genome shotgun (WGS) entry which is preliminary data.</text>
</comment>
<dbReference type="InterPro" id="IPR050291">
    <property type="entry name" value="CDF_Transporter"/>
</dbReference>
<evidence type="ECO:0000256" key="4">
    <source>
        <dbReference type="ARBA" id="ARBA00022692"/>
    </source>
</evidence>
<keyword evidence="3" id="KW-0813">Transport</keyword>
<dbReference type="GO" id="GO:0006882">
    <property type="term" value="P:intracellular zinc ion homeostasis"/>
    <property type="evidence" value="ECO:0007669"/>
    <property type="project" value="TreeGrafter"/>
</dbReference>
<dbReference type="InterPro" id="IPR058533">
    <property type="entry name" value="Cation_efflux_TM"/>
</dbReference>
<comment type="similarity">
    <text evidence="2">Belongs to the cation diffusion facilitator (CDF) transporter (TC 2.A.4) family.</text>
</comment>
<dbReference type="SUPFAM" id="SSF161111">
    <property type="entry name" value="Cation efflux protein transmembrane domain-like"/>
    <property type="match status" value="1"/>
</dbReference>
<feature type="transmembrane region" description="Helical" evidence="7">
    <location>
        <begin position="81"/>
        <end position="99"/>
    </location>
</feature>
<dbReference type="GO" id="GO:0015341">
    <property type="term" value="F:zinc efflux antiporter activity"/>
    <property type="evidence" value="ECO:0007669"/>
    <property type="project" value="TreeGrafter"/>
</dbReference>
<accession>A0A1F5ZYT5</accession>